<comment type="caution">
    <text evidence="2">The sequence shown here is derived from an EMBL/GenBank/DDBJ whole genome shotgun (WGS) entry which is preliminary data.</text>
</comment>
<evidence type="ECO:0000313" key="2">
    <source>
        <dbReference type="EMBL" id="RDY11746.1"/>
    </source>
</evidence>
<dbReference type="Gene3D" id="3.10.10.10">
    <property type="entry name" value="HIV Type 1 Reverse Transcriptase, subunit A, domain 1"/>
    <property type="match status" value="1"/>
</dbReference>
<dbReference type="InterPro" id="IPR000477">
    <property type="entry name" value="RT_dom"/>
</dbReference>
<dbReference type="PANTHER" id="PTHR24559:SF430">
    <property type="entry name" value="RNA-DIRECTED DNA POLYMERASE"/>
    <property type="match status" value="1"/>
</dbReference>
<accession>A0A371I9P3</accession>
<dbReference type="PANTHER" id="PTHR24559">
    <property type="entry name" value="TRANSPOSON TY3-I GAG-POL POLYPROTEIN"/>
    <property type="match status" value="1"/>
</dbReference>
<evidence type="ECO:0000313" key="3">
    <source>
        <dbReference type="Proteomes" id="UP000257109"/>
    </source>
</evidence>
<dbReference type="InterPro" id="IPR053134">
    <property type="entry name" value="RNA-dir_DNA_polymerase"/>
</dbReference>
<feature type="non-terminal residue" evidence="2">
    <location>
        <position position="1"/>
    </location>
</feature>
<protein>
    <recommendedName>
        <fullName evidence="1">Reverse transcriptase domain-containing protein</fullName>
    </recommendedName>
</protein>
<organism evidence="2 3">
    <name type="scientific">Mucuna pruriens</name>
    <name type="common">Velvet bean</name>
    <name type="synonym">Dolichos pruriens</name>
    <dbReference type="NCBI Taxonomy" id="157652"/>
    <lineage>
        <taxon>Eukaryota</taxon>
        <taxon>Viridiplantae</taxon>
        <taxon>Streptophyta</taxon>
        <taxon>Embryophyta</taxon>
        <taxon>Tracheophyta</taxon>
        <taxon>Spermatophyta</taxon>
        <taxon>Magnoliopsida</taxon>
        <taxon>eudicotyledons</taxon>
        <taxon>Gunneridae</taxon>
        <taxon>Pentapetalae</taxon>
        <taxon>rosids</taxon>
        <taxon>fabids</taxon>
        <taxon>Fabales</taxon>
        <taxon>Fabaceae</taxon>
        <taxon>Papilionoideae</taxon>
        <taxon>50 kb inversion clade</taxon>
        <taxon>NPAAA clade</taxon>
        <taxon>indigoferoid/millettioid clade</taxon>
        <taxon>Phaseoleae</taxon>
        <taxon>Mucuna</taxon>
    </lineage>
</organism>
<dbReference type="InterPro" id="IPR043502">
    <property type="entry name" value="DNA/RNA_pol_sf"/>
</dbReference>
<dbReference type="EMBL" id="QJKJ01000588">
    <property type="protein sequence ID" value="RDY11746.1"/>
    <property type="molecule type" value="Genomic_DNA"/>
</dbReference>
<sequence length="266" mass="31015">MEREMAKLKEVEFIKEVDYTTWLSNIVLVKKSNKKWRMCIDYTDLNKACPKDSYPLLSVDRLVDGASGFKVLSLLDAYFSYNQIKIYSFDEEKTVFMTNGPNYCYQGTTYQRLMDKVFANQLGRNLKVYIDDMVVKSISLEQHIQDLVEIFTQVRKYNMRVNPDKCVFRVQGRKFLGFMITHRGIETNPEKCEAIINMKSPQNMKRRCRVILKLQTIPSFPPILAKPLEGYELCLYLTVSEYAISAIVVQEQGEKKSPIYCINKVL</sequence>
<keyword evidence="3" id="KW-1185">Reference proteome</keyword>
<gene>
    <name evidence="2" type="ORF">CR513_03533</name>
</gene>
<dbReference type="Gene3D" id="3.30.70.270">
    <property type="match status" value="1"/>
</dbReference>
<dbReference type="OrthoDB" id="542221at2759"/>
<dbReference type="Proteomes" id="UP000257109">
    <property type="component" value="Unassembled WGS sequence"/>
</dbReference>
<dbReference type="AlphaFoldDB" id="A0A371I9P3"/>
<feature type="domain" description="Reverse transcriptase" evidence="1">
    <location>
        <begin position="29"/>
        <end position="180"/>
    </location>
</feature>
<name>A0A371I9P3_MUCPR</name>
<dbReference type="SUPFAM" id="SSF56672">
    <property type="entry name" value="DNA/RNA polymerases"/>
    <property type="match status" value="1"/>
</dbReference>
<proteinExistence type="predicted"/>
<dbReference type="Pfam" id="PF00078">
    <property type="entry name" value="RVT_1"/>
    <property type="match status" value="1"/>
</dbReference>
<reference evidence="2" key="1">
    <citation type="submission" date="2018-05" db="EMBL/GenBank/DDBJ databases">
        <title>Draft genome of Mucuna pruriens seed.</title>
        <authorList>
            <person name="Nnadi N.E."/>
            <person name="Vos R."/>
            <person name="Hasami M.H."/>
            <person name="Devisetty U.K."/>
            <person name="Aguiy J.C."/>
        </authorList>
    </citation>
    <scope>NUCLEOTIDE SEQUENCE [LARGE SCALE GENOMIC DNA]</scope>
    <source>
        <strain evidence="2">JCA_2017</strain>
    </source>
</reference>
<dbReference type="InterPro" id="IPR043128">
    <property type="entry name" value="Rev_trsase/Diguanyl_cyclase"/>
</dbReference>
<dbReference type="CDD" id="cd01647">
    <property type="entry name" value="RT_LTR"/>
    <property type="match status" value="1"/>
</dbReference>
<evidence type="ECO:0000259" key="1">
    <source>
        <dbReference type="Pfam" id="PF00078"/>
    </source>
</evidence>